<proteinExistence type="predicted"/>
<dbReference type="InterPro" id="IPR002893">
    <property type="entry name" value="Znf_MYND"/>
</dbReference>
<evidence type="ECO:0000256" key="2">
    <source>
        <dbReference type="ARBA" id="ARBA00022771"/>
    </source>
</evidence>
<dbReference type="AlphaFoldDB" id="A0A8J2WWF6"/>
<evidence type="ECO:0000256" key="4">
    <source>
        <dbReference type="PROSITE-ProRule" id="PRU00134"/>
    </source>
</evidence>
<dbReference type="SUPFAM" id="SSF144232">
    <property type="entry name" value="HIT/MYND zinc finger-like"/>
    <property type="match status" value="1"/>
</dbReference>
<evidence type="ECO:0000256" key="1">
    <source>
        <dbReference type="ARBA" id="ARBA00022723"/>
    </source>
</evidence>
<protein>
    <recommendedName>
        <fullName evidence="5">MYND-type domain-containing protein</fullName>
    </recommendedName>
</protein>
<dbReference type="Proteomes" id="UP000789595">
    <property type="component" value="Unassembled WGS sequence"/>
</dbReference>
<dbReference type="Gene3D" id="3.30.40.10">
    <property type="entry name" value="Zinc/RING finger domain, C3HC4 (zinc finger)"/>
    <property type="match status" value="1"/>
</dbReference>
<dbReference type="Pfam" id="PF13374">
    <property type="entry name" value="TPR_10"/>
    <property type="match status" value="2"/>
</dbReference>
<evidence type="ECO:0000313" key="6">
    <source>
        <dbReference type="EMBL" id="CAH0364106.1"/>
    </source>
</evidence>
<accession>A0A8J2WWF6</accession>
<sequence length="380" mass="42360">MVLTQCAACATELGLSLGKKCGRCSTRYCGPECQVQHWKEGGHDKLCKKIKKAGGAEQFRANQKCTEAVAVAAEACAEDTKGQTCYICTQALHWKTKEGLVRGCACRGTSGVAHVSCLAEQAKILVAEAEENNSDDLQWHRWNTCSLCEQKYHGVVRCALGWACWRTYVGRPEVDWARRDAMMQLGNGLADVDHHEDALPVREAELAIHRRLGLPEENILGVQTNLALTYSCLGRKEESLRMRRDVYYGRLKLHGEENESTLETANNYAWGLCGLKRFEEAKALLRKPMRVARRVLGENHELTLVLSWAYARALYSAEGATLDNLREAVTTLEKTERIARRVLGGAHPTTTGIDDHLRNARTVLRAREAGHRVIFTDAVV</sequence>
<keyword evidence="2 4" id="KW-0863">Zinc-finger</keyword>
<dbReference type="Gene3D" id="1.25.40.10">
    <property type="entry name" value="Tetratricopeptide repeat domain"/>
    <property type="match status" value="1"/>
</dbReference>
<dbReference type="GO" id="GO:0008270">
    <property type="term" value="F:zinc ion binding"/>
    <property type="evidence" value="ECO:0007669"/>
    <property type="project" value="UniProtKB-KW"/>
</dbReference>
<comment type="caution">
    <text evidence="6">The sequence shown here is derived from an EMBL/GenBank/DDBJ whole genome shotgun (WGS) entry which is preliminary data.</text>
</comment>
<dbReference type="Pfam" id="PF01753">
    <property type="entry name" value="zf-MYND"/>
    <property type="match status" value="1"/>
</dbReference>
<dbReference type="EMBL" id="CAKKNE010000001">
    <property type="protein sequence ID" value="CAH0364106.1"/>
    <property type="molecule type" value="Genomic_DNA"/>
</dbReference>
<name>A0A8J2WWF6_9STRA</name>
<dbReference type="OrthoDB" id="45863at2759"/>
<evidence type="ECO:0000313" key="7">
    <source>
        <dbReference type="Proteomes" id="UP000789595"/>
    </source>
</evidence>
<organism evidence="6 7">
    <name type="scientific">Pelagomonas calceolata</name>
    <dbReference type="NCBI Taxonomy" id="35677"/>
    <lineage>
        <taxon>Eukaryota</taxon>
        <taxon>Sar</taxon>
        <taxon>Stramenopiles</taxon>
        <taxon>Ochrophyta</taxon>
        <taxon>Pelagophyceae</taxon>
        <taxon>Pelagomonadales</taxon>
        <taxon>Pelagomonadaceae</taxon>
        <taxon>Pelagomonas</taxon>
    </lineage>
</organism>
<dbReference type="InterPro" id="IPR013083">
    <property type="entry name" value="Znf_RING/FYVE/PHD"/>
</dbReference>
<dbReference type="SUPFAM" id="SSF48452">
    <property type="entry name" value="TPR-like"/>
    <property type="match status" value="1"/>
</dbReference>
<keyword evidence="3" id="KW-0862">Zinc</keyword>
<dbReference type="InterPro" id="IPR011990">
    <property type="entry name" value="TPR-like_helical_dom_sf"/>
</dbReference>
<reference evidence="6" key="1">
    <citation type="submission" date="2021-11" db="EMBL/GenBank/DDBJ databases">
        <authorList>
            <consortium name="Genoscope - CEA"/>
            <person name="William W."/>
        </authorList>
    </citation>
    <scope>NUCLEOTIDE SEQUENCE</scope>
</reference>
<dbReference type="PROSITE" id="PS50865">
    <property type="entry name" value="ZF_MYND_2"/>
    <property type="match status" value="1"/>
</dbReference>
<evidence type="ECO:0000256" key="3">
    <source>
        <dbReference type="ARBA" id="ARBA00022833"/>
    </source>
</evidence>
<evidence type="ECO:0000259" key="5">
    <source>
        <dbReference type="PROSITE" id="PS50865"/>
    </source>
</evidence>
<dbReference type="Gene3D" id="6.10.140.2220">
    <property type="match status" value="1"/>
</dbReference>
<keyword evidence="1" id="KW-0479">Metal-binding</keyword>
<gene>
    <name evidence="6" type="ORF">PECAL_1P04580</name>
</gene>
<feature type="domain" description="MYND-type" evidence="5">
    <location>
        <begin position="6"/>
        <end position="47"/>
    </location>
</feature>
<keyword evidence="7" id="KW-1185">Reference proteome</keyword>